<dbReference type="GO" id="GO:0003824">
    <property type="term" value="F:catalytic activity"/>
    <property type="evidence" value="ECO:0007669"/>
    <property type="project" value="InterPro"/>
</dbReference>
<dbReference type="SUPFAM" id="SSF56219">
    <property type="entry name" value="DNase I-like"/>
    <property type="match status" value="1"/>
</dbReference>
<evidence type="ECO:0000313" key="2">
    <source>
        <dbReference type="EMBL" id="RDH46853.1"/>
    </source>
</evidence>
<evidence type="ECO:0000313" key="3">
    <source>
        <dbReference type="Proteomes" id="UP000257039"/>
    </source>
</evidence>
<dbReference type="GO" id="GO:0006506">
    <property type="term" value="P:GPI anchor biosynthetic process"/>
    <property type="evidence" value="ECO:0007669"/>
    <property type="project" value="TreeGrafter"/>
</dbReference>
<dbReference type="InterPro" id="IPR036691">
    <property type="entry name" value="Endo/exonu/phosph_ase_sf"/>
</dbReference>
<name>A0A4P9VT57_9GAMM</name>
<feature type="domain" description="Endonuclease/exonuclease/phosphatase" evidence="1">
    <location>
        <begin position="20"/>
        <end position="248"/>
    </location>
</feature>
<comment type="caution">
    <text evidence="2">The sequence shown here is derived from an EMBL/GenBank/DDBJ whole genome shotgun (WGS) entry which is preliminary data.</text>
</comment>
<dbReference type="Pfam" id="PF03372">
    <property type="entry name" value="Exo_endo_phos"/>
    <property type="match status" value="1"/>
</dbReference>
<dbReference type="PANTHER" id="PTHR14859:SF15">
    <property type="entry name" value="ENDONUCLEASE_EXONUCLEASE_PHOSPHATASE DOMAIN-CONTAINING PROTEIN"/>
    <property type="match status" value="1"/>
</dbReference>
<dbReference type="Proteomes" id="UP000257039">
    <property type="component" value="Unassembled WGS sequence"/>
</dbReference>
<accession>A0A4P9VT57</accession>
<protein>
    <submittedName>
        <fullName evidence="2">EEP domain-containing protein</fullName>
    </submittedName>
</protein>
<dbReference type="InterPro" id="IPR051916">
    <property type="entry name" value="GPI-anchor_lipid_remodeler"/>
</dbReference>
<evidence type="ECO:0000259" key="1">
    <source>
        <dbReference type="Pfam" id="PF03372"/>
    </source>
</evidence>
<dbReference type="EMBL" id="NDXW01000001">
    <property type="protein sequence ID" value="RDH46853.1"/>
    <property type="molecule type" value="Genomic_DNA"/>
</dbReference>
<dbReference type="GO" id="GO:0016020">
    <property type="term" value="C:membrane"/>
    <property type="evidence" value="ECO:0007669"/>
    <property type="project" value="GOC"/>
</dbReference>
<organism evidence="2 3">
    <name type="scientific">Zooshikella ganghwensis</name>
    <dbReference type="NCBI Taxonomy" id="202772"/>
    <lineage>
        <taxon>Bacteria</taxon>
        <taxon>Pseudomonadati</taxon>
        <taxon>Pseudomonadota</taxon>
        <taxon>Gammaproteobacteria</taxon>
        <taxon>Oceanospirillales</taxon>
        <taxon>Zooshikellaceae</taxon>
        <taxon>Zooshikella</taxon>
    </lineage>
</organism>
<sequence>MSENTLRPPAVVLSNRLRMLSFNIQVGINTQHYRHYVTRSWQHVLPSQRRNENLDQIAYLLREFDLVALQEVDGGSIRSGYINQTEYLARKGHFPYWYHQLNRDLGRFAQHSNGFLCRANPQQVEDHKLPGRLPGRGAIVVRLGNEEEHIIIVMMHLSLSQRSRNRQLSYICDLIAEHKHIVLMGDMNTHAEQLLEKTPLRYGHLRPVHNGEFTFPSWRPSRSIDHILVSDKIKINEVSVLNKRLSDHLPVAVEIELPFELTFPQK</sequence>
<proteinExistence type="predicted"/>
<gene>
    <name evidence="2" type="ORF">B9G39_24230</name>
</gene>
<dbReference type="PANTHER" id="PTHR14859">
    <property type="entry name" value="CALCOFLUOR WHITE HYPERSENSITIVE PROTEIN PRECURSOR"/>
    <property type="match status" value="1"/>
</dbReference>
<reference evidence="2 3" key="1">
    <citation type="submission" date="2017-04" db="EMBL/GenBank/DDBJ databases">
        <title>Draft genome sequence of Zooshikella ganghwensis VG4 isolated from Red Sea sediments.</title>
        <authorList>
            <person name="Rehman Z."/>
            <person name="Alam I."/>
            <person name="Kamau A."/>
            <person name="Bajic V."/>
            <person name="Leiknes T."/>
        </authorList>
    </citation>
    <scope>NUCLEOTIDE SEQUENCE [LARGE SCALE GENOMIC DNA]</scope>
    <source>
        <strain evidence="2 3">VG4</strain>
    </source>
</reference>
<keyword evidence="3" id="KW-1185">Reference proteome</keyword>
<dbReference type="InterPro" id="IPR005135">
    <property type="entry name" value="Endo/exonuclease/phosphatase"/>
</dbReference>
<dbReference type="AlphaFoldDB" id="A0A4P9VT57"/>
<dbReference type="Gene3D" id="3.60.10.10">
    <property type="entry name" value="Endonuclease/exonuclease/phosphatase"/>
    <property type="match status" value="1"/>
</dbReference>